<dbReference type="InterPro" id="IPR036259">
    <property type="entry name" value="MFS_trans_sf"/>
</dbReference>
<evidence type="ECO:0000256" key="2">
    <source>
        <dbReference type="ARBA" id="ARBA00022448"/>
    </source>
</evidence>
<comment type="subcellular location">
    <subcellularLocation>
        <location evidence="1">Cell membrane</location>
        <topology evidence="1">Multi-pass membrane protein</topology>
    </subcellularLocation>
</comment>
<keyword evidence="4 7" id="KW-0812">Transmembrane</keyword>
<feature type="transmembrane region" description="Helical" evidence="7">
    <location>
        <begin position="224"/>
        <end position="249"/>
    </location>
</feature>
<feature type="transmembrane region" description="Helical" evidence="7">
    <location>
        <begin position="357"/>
        <end position="375"/>
    </location>
</feature>
<proteinExistence type="predicted"/>
<dbReference type="GO" id="GO:0005886">
    <property type="term" value="C:plasma membrane"/>
    <property type="evidence" value="ECO:0007669"/>
    <property type="project" value="UniProtKB-SubCell"/>
</dbReference>
<evidence type="ECO:0000256" key="5">
    <source>
        <dbReference type="ARBA" id="ARBA00022989"/>
    </source>
</evidence>
<keyword evidence="6 7" id="KW-0472">Membrane</keyword>
<evidence type="ECO:0000256" key="7">
    <source>
        <dbReference type="SAM" id="Phobius"/>
    </source>
</evidence>
<feature type="transmembrane region" description="Helical" evidence="7">
    <location>
        <begin position="155"/>
        <end position="177"/>
    </location>
</feature>
<dbReference type="AlphaFoldDB" id="A0A6J4R0H2"/>
<accession>A0A6J4R0H2</accession>
<feature type="transmembrane region" description="Helical" evidence="7">
    <location>
        <begin position="59"/>
        <end position="80"/>
    </location>
</feature>
<dbReference type="InterPro" id="IPR020846">
    <property type="entry name" value="MFS_dom"/>
</dbReference>
<keyword evidence="3" id="KW-1003">Cell membrane</keyword>
<dbReference type="EMBL" id="CADCVE010000037">
    <property type="protein sequence ID" value="CAA9453401.1"/>
    <property type="molecule type" value="Genomic_DNA"/>
</dbReference>
<evidence type="ECO:0000256" key="6">
    <source>
        <dbReference type="ARBA" id="ARBA00023136"/>
    </source>
</evidence>
<sequence length="427" mass="44069">MTSRSTETRPGGSGAGTIRLLRGNRPFRSLWCARSISFLGDSLGLVTLLLYTANTTGQALAVALLLLVGDFAPSLLGPFTGVVSDRFNLKRVMVLCELVQGVLVAIIALTLPSLPLLLALVALRAITGQIFQPASRTAVPALVRDRDLERANSSLGFGMNLSEALGPLAAAVLLPIVGVRGVLLVDAATFVVSAALLASLPALPPFTANEGRRASFLSDARAGLGYIWSVPVVRTIGLGFFTVVAFNGIDDVALVFLARDSLQGGDSAASVLYAAVGTGLLLGYALLARYSGRVSMVLLLLLGFGVSSAGNLLTGLAWAVAAAFAMQAVRGVGISAMDVATNTLIQRLVPPVMLGRVFGNLYGAVGVAAGLSYALGGLLLDLTAPRLTFFIAGTGGLLATLAIALALSRTMKSRPSQASPVERAEHD</sequence>
<organism evidence="9">
    <name type="scientific">uncultured Rubrobacteraceae bacterium</name>
    <dbReference type="NCBI Taxonomy" id="349277"/>
    <lineage>
        <taxon>Bacteria</taxon>
        <taxon>Bacillati</taxon>
        <taxon>Actinomycetota</taxon>
        <taxon>Rubrobacteria</taxon>
        <taxon>Rubrobacterales</taxon>
        <taxon>Rubrobacteraceae</taxon>
        <taxon>environmental samples</taxon>
    </lineage>
</organism>
<evidence type="ECO:0000256" key="3">
    <source>
        <dbReference type="ARBA" id="ARBA00022475"/>
    </source>
</evidence>
<keyword evidence="2" id="KW-0813">Transport</keyword>
<reference evidence="9" key="1">
    <citation type="submission" date="2020-02" db="EMBL/GenBank/DDBJ databases">
        <authorList>
            <person name="Meier V. D."/>
        </authorList>
    </citation>
    <scope>NUCLEOTIDE SEQUENCE</scope>
    <source>
        <strain evidence="9">AVDCRST_MAG28</strain>
    </source>
</reference>
<feature type="transmembrane region" description="Helical" evidence="7">
    <location>
        <begin position="183"/>
        <end position="203"/>
    </location>
</feature>
<name>A0A6J4R0H2_9ACTN</name>
<dbReference type="InterPro" id="IPR011701">
    <property type="entry name" value="MFS"/>
</dbReference>
<feature type="transmembrane region" description="Helical" evidence="7">
    <location>
        <begin position="299"/>
        <end position="321"/>
    </location>
</feature>
<gene>
    <name evidence="9" type="ORF">AVDCRST_MAG28-2055</name>
</gene>
<keyword evidence="5 7" id="KW-1133">Transmembrane helix</keyword>
<feature type="transmembrane region" description="Helical" evidence="7">
    <location>
        <begin position="92"/>
        <end position="110"/>
    </location>
</feature>
<dbReference type="GO" id="GO:0022857">
    <property type="term" value="F:transmembrane transporter activity"/>
    <property type="evidence" value="ECO:0007669"/>
    <property type="project" value="InterPro"/>
</dbReference>
<feature type="transmembrane region" description="Helical" evidence="7">
    <location>
        <begin position="269"/>
        <end position="287"/>
    </location>
</feature>
<dbReference type="CDD" id="cd06173">
    <property type="entry name" value="MFS_MefA_like"/>
    <property type="match status" value="1"/>
</dbReference>
<evidence type="ECO:0000313" key="9">
    <source>
        <dbReference type="EMBL" id="CAA9453401.1"/>
    </source>
</evidence>
<evidence type="ECO:0000259" key="8">
    <source>
        <dbReference type="PROSITE" id="PS50850"/>
    </source>
</evidence>
<feature type="transmembrane region" description="Helical" evidence="7">
    <location>
        <begin position="327"/>
        <end position="345"/>
    </location>
</feature>
<evidence type="ECO:0000256" key="4">
    <source>
        <dbReference type="ARBA" id="ARBA00022692"/>
    </source>
</evidence>
<feature type="domain" description="Major facilitator superfamily (MFS) profile" evidence="8">
    <location>
        <begin position="232"/>
        <end position="427"/>
    </location>
</feature>
<evidence type="ECO:0000256" key="1">
    <source>
        <dbReference type="ARBA" id="ARBA00004651"/>
    </source>
</evidence>
<protein>
    <submittedName>
        <fullName evidence="9">Transporter, putative</fullName>
    </submittedName>
</protein>
<dbReference type="Pfam" id="PF07690">
    <property type="entry name" value="MFS_1"/>
    <property type="match status" value="1"/>
</dbReference>
<dbReference type="SUPFAM" id="SSF103473">
    <property type="entry name" value="MFS general substrate transporter"/>
    <property type="match status" value="1"/>
</dbReference>
<feature type="transmembrane region" description="Helical" evidence="7">
    <location>
        <begin position="387"/>
        <end position="407"/>
    </location>
</feature>
<dbReference type="PANTHER" id="PTHR43266">
    <property type="entry name" value="MACROLIDE-EFFLUX PROTEIN"/>
    <property type="match status" value="1"/>
</dbReference>
<dbReference type="Gene3D" id="1.20.1250.20">
    <property type="entry name" value="MFS general substrate transporter like domains"/>
    <property type="match status" value="1"/>
</dbReference>
<dbReference type="PROSITE" id="PS50850">
    <property type="entry name" value="MFS"/>
    <property type="match status" value="1"/>
</dbReference>
<dbReference type="PANTHER" id="PTHR43266:SF2">
    <property type="entry name" value="MAJOR FACILITATOR SUPERFAMILY (MFS) PROFILE DOMAIN-CONTAINING PROTEIN"/>
    <property type="match status" value="1"/>
</dbReference>